<name>A0A251TL98_HELAN</name>
<reference evidence="3" key="3">
    <citation type="submission" date="2020-06" db="EMBL/GenBank/DDBJ databases">
        <title>Helianthus annuus Genome sequencing and assembly Release 2.</title>
        <authorList>
            <person name="Gouzy J."/>
            <person name="Langlade N."/>
            <person name="Munos S."/>
        </authorList>
    </citation>
    <scope>NUCLEOTIDE SEQUENCE</scope>
    <source>
        <tissue evidence="3">Leaves</tissue>
    </source>
</reference>
<keyword evidence="2" id="KW-0472">Membrane</keyword>
<proteinExistence type="predicted"/>
<keyword evidence="2" id="KW-0812">Transmembrane</keyword>
<feature type="transmembrane region" description="Helical" evidence="2">
    <location>
        <begin position="42"/>
        <end position="60"/>
    </location>
</feature>
<sequence>MESSVRDIAHVEPQKGGLGSQLNNGNDRQQQRYRRNNSGPHSVEMVLIIMVMVVSGIRIVNGTSIVGTLMEP</sequence>
<dbReference type="Gramene" id="mRNA:HanXRQr2_Chr07g0305021">
    <property type="protein sequence ID" value="CDS:HanXRQr2_Chr07g0305021.1"/>
    <property type="gene ID" value="HanXRQr2_Chr07g0305021"/>
</dbReference>
<organism evidence="4 5">
    <name type="scientific">Helianthus annuus</name>
    <name type="common">Common sunflower</name>
    <dbReference type="NCBI Taxonomy" id="4232"/>
    <lineage>
        <taxon>Eukaryota</taxon>
        <taxon>Viridiplantae</taxon>
        <taxon>Streptophyta</taxon>
        <taxon>Embryophyta</taxon>
        <taxon>Tracheophyta</taxon>
        <taxon>Spermatophyta</taxon>
        <taxon>Magnoliopsida</taxon>
        <taxon>eudicotyledons</taxon>
        <taxon>Gunneridae</taxon>
        <taxon>Pentapetalae</taxon>
        <taxon>asterids</taxon>
        <taxon>campanulids</taxon>
        <taxon>Asterales</taxon>
        <taxon>Asteraceae</taxon>
        <taxon>Asteroideae</taxon>
        <taxon>Heliantheae alliance</taxon>
        <taxon>Heliantheae</taxon>
        <taxon>Helianthus</taxon>
    </lineage>
</organism>
<feature type="compositionally biased region" description="Basic and acidic residues" evidence="1">
    <location>
        <begin position="1"/>
        <end position="13"/>
    </location>
</feature>
<evidence type="ECO:0000313" key="3">
    <source>
        <dbReference type="EMBL" id="KAF5799483.1"/>
    </source>
</evidence>
<dbReference type="AlphaFoldDB" id="A0A251TL98"/>
<accession>A0A251TL98</accession>
<gene>
    <name evidence="4" type="ORF">HannXRQ_Chr10g0303331</name>
    <name evidence="3" type="ORF">HanXRQr2_Chr07g0305021</name>
</gene>
<evidence type="ECO:0000313" key="5">
    <source>
        <dbReference type="Proteomes" id="UP000215914"/>
    </source>
</evidence>
<evidence type="ECO:0000256" key="1">
    <source>
        <dbReference type="SAM" id="MobiDB-lite"/>
    </source>
</evidence>
<keyword evidence="2" id="KW-1133">Transmembrane helix</keyword>
<feature type="region of interest" description="Disordered" evidence="1">
    <location>
        <begin position="1"/>
        <end position="38"/>
    </location>
</feature>
<dbReference type="Proteomes" id="UP000215914">
    <property type="component" value="Chromosome 10"/>
</dbReference>
<protein>
    <submittedName>
        <fullName evidence="4">Uncharacterized protein</fullName>
    </submittedName>
</protein>
<reference evidence="4" key="2">
    <citation type="submission" date="2017-02" db="EMBL/GenBank/DDBJ databases">
        <title>Sunflower complete genome.</title>
        <authorList>
            <person name="Langlade N."/>
            <person name="Munos S."/>
        </authorList>
    </citation>
    <scope>NUCLEOTIDE SEQUENCE [LARGE SCALE GENOMIC DNA]</scope>
    <source>
        <tissue evidence="4">Leaves</tissue>
    </source>
</reference>
<dbReference type="EMBL" id="MNCJ02000322">
    <property type="protein sequence ID" value="KAF5799483.1"/>
    <property type="molecule type" value="Genomic_DNA"/>
</dbReference>
<keyword evidence="5" id="KW-1185">Reference proteome</keyword>
<evidence type="ECO:0000313" key="4">
    <source>
        <dbReference type="EMBL" id="OTG11850.1"/>
    </source>
</evidence>
<dbReference type="InParanoid" id="A0A251TL98"/>
<reference evidence="3 5" key="1">
    <citation type="journal article" date="2017" name="Nature">
        <title>The sunflower genome provides insights into oil metabolism, flowering and Asterid evolution.</title>
        <authorList>
            <person name="Badouin H."/>
            <person name="Gouzy J."/>
            <person name="Grassa C.J."/>
            <person name="Murat F."/>
            <person name="Staton S.E."/>
            <person name="Cottret L."/>
            <person name="Lelandais-Briere C."/>
            <person name="Owens G.L."/>
            <person name="Carrere S."/>
            <person name="Mayjonade B."/>
            <person name="Legrand L."/>
            <person name="Gill N."/>
            <person name="Kane N.C."/>
            <person name="Bowers J.E."/>
            <person name="Hubner S."/>
            <person name="Bellec A."/>
            <person name="Berard A."/>
            <person name="Berges H."/>
            <person name="Blanchet N."/>
            <person name="Boniface M.C."/>
            <person name="Brunel D."/>
            <person name="Catrice O."/>
            <person name="Chaidir N."/>
            <person name="Claudel C."/>
            <person name="Donnadieu C."/>
            <person name="Faraut T."/>
            <person name="Fievet G."/>
            <person name="Helmstetter N."/>
            <person name="King M."/>
            <person name="Knapp S.J."/>
            <person name="Lai Z."/>
            <person name="Le Paslier M.C."/>
            <person name="Lippi Y."/>
            <person name="Lorenzon L."/>
            <person name="Mandel J.R."/>
            <person name="Marage G."/>
            <person name="Marchand G."/>
            <person name="Marquand E."/>
            <person name="Bret-Mestries E."/>
            <person name="Morien E."/>
            <person name="Nambeesan S."/>
            <person name="Nguyen T."/>
            <person name="Pegot-Espagnet P."/>
            <person name="Pouilly N."/>
            <person name="Raftis F."/>
            <person name="Sallet E."/>
            <person name="Schiex T."/>
            <person name="Thomas J."/>
            <person name="Vandecasteele C."/>
            <person name="Vares D."/>
            <person name="Vear F."/>
            <person name="Vautrin S."/>
            <person name="Crespi M."/>
            <person name="Mangin B."/>
            <person name="Burke J.M."/>
            <person name="Salse J."/>
            <person name="Munos S."/>
            <person name="Vincourt P."/>
            <person name="Rieseberg L.H."/>
            <person name="Langlade N.B."/>
        </authorList>
    </citation>
    <scope>NUCLEOTIDE SEQUENCE [LARGE SCALE GENOMIC DNA]</scope>
    <source>
        <strain evidence="5">cv. SF193</strain>
        <tissue evidence="3">Leaves</tissue>
    </source>
</reference>
<evidence type="ECO:0000256" key="2">
    <source>
        <dbReference type="SAM" id="Phobius"/>
    </source>
</evidence>
<dbReference type="EMBL" id="CM007899">
    <property type="protein sequence ID" value="OTG11850.1"/>
    <property type="molecule type" value="Genomic_DNA"/>
</dbReference>